<name>A0A1M6Z8Z9_XYLRU</name>
<dbReference type="EMBL" id="FRBD01000044">
    <property type="protein sequence ID" value="SHL26839.1"/>
    <property type="molecule type" value="Genomic_DNA"/>
</dbReference>
<protein>
    <submittedName>
        <fullName evidence="1">Uncharacterized protein</fullName>
    </submittedName>
</protein>
<dbReference type="Proteomes" id="UP000184130">
    <property type="component" value="Unassembled WGS sequence"/>
</dbReference>
<evidence type="ECO:0000313" key="2">
    <source>
        <dbReference type="Proteomes" id="UP000184130"/>
    </source>
</evidence>
<gene>
    <name evidence="1" type="ORF">SAMN05216463_1446</name>
</gene>
<sequence>MVLRKNKRGIRVKRCCASCKYKEIDSYGNRYCTKGYESHETCRHWRMRGDLRRCGRPDGVIKDIAYLRYVKDIRISENSGCGRAERGPERDIEEIRKDYNNNIHIKF</sequence>
<evidence type="ECO:0000313" key="1">
    <source>
        <dbReference type="EMBL" id="SHL26839.1"/>
    </source>
</evidence>
<organism evidence="1 2">
    <name type="scientific">Xylanibacter ruminicola</name>
    <name type="common">Prevotella ruminicola</name>
    <dbReference type="NCBI Taxonomy" id="839"/>
    <lineage>
        <taxon>Bacteria</taxon>
        <taxon>Pseudomonadati</taxon>
        <taxon>Bacteroidota</taxon>
        <taxon>Bacteroidia</taxon>
        <taxon>Bacteroidales</taxon>
        <taxon>Prevotellaceae</taxon>
        <taxon>Xylanibacter</taxon>
    </lineage>
</organism>
<reference evidence="1 2" key="1">
    <citation type="submission" date="2016-11" db="EMBL/GenBank/DDBJ databases">
        <authorList>
            <person name="Jaros S."/>
            <person name="Januszkiewicz K."/>
            <person name="Wedrychowicz H."/>
        </authorList>
    </citation>
    <scope>NUCLEOTIDE SEQUENCE [LARGE SCALE GENOMIC DNA]</scope>
    <source>
        <strain evidence="1 2">KHT3</strain>
    </source>
</reference>
<accession>A0A1M6Z8Z9</accession>
<proteinExistence type="predicted"/>
<dbReference type="AlphaFoldDB" id="A0A1M6Z8Z9"/>